<evidence type="ECO:0000313" key="3">
    <source>
        <dbReference type="EMBL" id="SPL72451.1"/>
    </source>
</evidence>
<protein>
    <submittedName>
        <fullName evidence="3">N-acetylgalactosamine-N, N'-diacetylbacillosaminyl-diphospho-undecaprenol 4-alpha-N-acetylgalactosaminyltransferase</fullName>
        <ecNumber evidence="3">2.4.1.291</ecNumber>
    </submittedName>
</protein>
<feature type="domain" description="Glycosyltransferase subfamily 4-like N-terminal" evidence="2">
    <location>
        <begin position="13"/>
        <end position="147"/>
    </location>
</feature>
<dbReference type="EC" id="2.4.1.291" evidence="3"/>
<evidence type="ECO:0000313" key="4">
    <source>
        <dbReference type="Proteomes" id="UP000245974"/>
    </source>
</evidence>
<dbReference type="CDD" id="cd03801">
    <property type="entry name" value="GT4_PimA-like"/>
    <property type="match status" value="1"/>
</dbReference>
<dbReference type="InterPro" id="IPR001296">
    <property type="entry name" value="Glyco_trans_1"/>
</dbReference>
<dbReference type="EMBL" id="OOGT01000302">
    <property type="protein sequence ID" value="SPL72451.1"/>
    <property type="molecule type" value="Genomic_DNA"/>
</dbReference>
<dbReference type="InterPro" id="IPR028098">
    <property type="entry name" value="Glyco_trans_4-like_N"/>
</dbReference>
<dbReference type="SUPFAM" id="SSF53756">
    <property type="entry name" value="UDP-Glycosyltransferase/glycogen phosphorylase"/>
    <property type="match status" value="1"/>
</dbReference>
<dbReference type="FunCoup" id="A0A2U3N453">
    <property type="interactions" value="33"/>
</dbReference>
<dbReference type="AlphaFoldDB" id="A0A2U3N453"/>
<dbReference type="GO" id="GO:1901135">
    <property type="term" value="P:carbohydrate derivative metabolic process"/>
    <property type="evidence" value="ECO:0007669"/>
    <property type="project" value="UniProtKB-ARBA"/>
</dbReference>
<evidence type="ECO:0000259" key="1">
    <source>
        <dbReference type="Pfam" id="PF00534"/>
    </source>
</evidence>
<organism evidence="3 4">
    <name type="scientific">Acinetobacter stercoris</name>
    <dbReference type="NCBI Taxonomy" id="2126983"/>
    <lineage>
        <taxon>Bacteria</taxon>
        <taxon>Pseudomonadati</taxon>
        <taxon>Pseudomonadota</taxon>
        <taxon>Gammaproteobacteria</taxon>
        <taxon>Moraxellales</taxon>
        <taxon>Moraxellaceae</taxon>
        <taxon>Acinetobacter</taxon>
    </lineage>
</organism>
<dbReference type="RefSeq" id="WP_121975841.1">
    <property type="nucleotide sequence ID" value="NZ_OOGT01000302.1"/>
</dbReference>
<keyword evidence="4" id="KW-1185">Reference proteome</keyword>
<dbReference type="PANTHER" id="PTHR12526">
    <property type="entry name" value="GLYCOSYLTRANSFERASE"/>
    <property type="match status" value="1"/>
</dbReference>
<dbReference type="InParanoid" id="A0A2U3N453"/>
<accession>A0A2U3N453</accession>
<evidence type="ECO:0000259" key="2">
    <source>
        <dbReference type="Pfam" id="PF13439"/>
    </source>
</evidence>
<dbReference type="PANTHER" id="PTHR12526:SF630">
    <property type="entry name" value="GLYCOSYLTRANSFERASE"/>
    <property type="match status" value="1"/>
</dbReference>
<dbReference type="Gene3D" id="3.40.50.2000">
    <property type="entry name" value="Glycogen Phosphorylase B"/>
    <property type="match status" value="2"/>
</dbReference>
<dbReference type="Proteomes" id="UP000245974">
    <property type="component" value="Unassembled WGS sequence"/>
</dbReference>
<dbReference type="OrthoDB" id="9795746at2"/>
<proteinExistence type="predicted"/>
<name>A0A2U3N453_9GAMM</name>
<keyword evidence="3" id="KW-0328">Glycosyltransferase</keyword>
<dbReference type="Pfam" id="PF13439">
    <property type="entry name" value="Glyco_transf_4"/>
    <property type="match status" value="1"/>
</dbReference>
<feature type="domain" description="Glycosyl transferase family 1" evidence="1">
    <location>
        <begin position="155"/>
        <end position="298"/>
    </location>
</feature>
<reference evidence="4" key="1">
    <citation type="submission" date="2018-03" db="EMBL/GenBank/DDBJ databases">
        <authorList>
            <person name="Blom J."/>
        </authorList>
    </citation>
    <scope>NUCLEOTIDE SEQUENCE [LARGE SCALE GENOMIC DNA]</scope>
    <source>
        <strain evidence="4">KPC-SM-21</strain>
    </source>
</reference>
<dbReference type="GO" id="GO:0016757">
    <property type="term" value="F:glycosyltransferase activity"/>
    <property type="evidence" value="ECO:0007669"/>
    <property type="project" value="UniProtKB-KW"/>
</dbReference>
<gene>
    <name evidence="3" type="primary">pglJ</name>
    <name evidence="3" type="ORF">KPC_3629</name>
</gene>
<dbReference type="Pfam" id="PF00534">
    <property type="entry name" value="Glycos_transf_1"/>
    <property type="match status" value="1"/>
</dbReference>
<keyword evidence="3" id="KW-0808">Transferase</keyword>
<sequence>MRITMVMASDEDGGLEKHVIELANGLASTHEVSLIAHPRYQDLLDNNVNFISFDMSGSRYNPITKYKLNKKILDTKPDILHAHASKTAKLLQKLIPKFDFPSVVTIHGLKSNIQAYLAFDKIIAVSQRLAKEINRPEKVDVVYNGVKIKTLVKPFEKNRKFIAIGRLNEVKGFDVLIHAWQGIPHQLLIVGNGEEQETLEQLIQSLNLTEHVKLYGYSEHIHDQITEAEALIVSSHREGGPYTLSEALLLERPVIGTDVGMMSEFVPGEYLCITNNKEALHQLIERYLKDDEIEQRFNPSFTLARQQLTFEKMLEHTLEVYQNALNYLK</sequence>